<keyword evidence="9" id="KW-0012">Acyltransferase</keyword>
<comment type="catalytic activity">
    <reaction evidence="11">
        <text>1'-[1,2-diacyl-sn-glycero-3-phospho],3'-[1-acyl-sn-glycero-3-phospho]-glycerol + a 1,2-diacyl-sn-glycero-3-phosphocholine = a cardiolipin + a 1-acyl-sn-glycero-3-phosphocholine</text>
        <dbReference type="Rhea" id="RHEA:33731"/>
        <dbReference type="ChEBI" id="CHEBI:57643"/>
        <dbReference type="ChEBI" id="CHEBI:58168"/>
        <dbReference type="ChEBI" id="CHEBI:62237"/>
        <dbReference type="ChEBI" id="CHEBI:64743"/>
    </reaction>
    <physiologicalReaction direction="left-to-right" evidence="11">
        <dbReference type="Rhea" id="RHEA:33732"/>
    </physiologicalReaction>
    <physiologicalReaction direction="right-to-left" evidence="11">
        <dbReference type="Rhea" id="RHEA:33733"/>
    </physiologicalReaction>
</comment>
<dbReference type="Proteomes" id="UP000828390">
    <property type="component" value="Unassembled WGS sequence"/>
</dbReference>
<comment type="subcellular location">
    <subcellularLocation>
        <location evidence="1">Mitochondrion inner membrane</location>
        <topology evidence="1">Peripheral membrane protein</topology>
        <orientation evidence="1">Intermembrane side</orientation>
    </subcellularLocation>
    <subcellularLocation>
        <location evidence="10">Mitochondrion outer membrane</location>
        <topology evidence="10">Peripheral membrane protein</topology>
        <orientation evidence="10">Intermembrane side</orientation>
    </subcellularLocation>
</comment>
<dbReference type="InterPro" id="IPR002123">
    <property type="entry name" value="Plipid/glycerol_acylTrfase"/>
</dbReference>
<keyword evidence="8" id="KW-0472">Membrane</keyword>
<keyword evidence="3" id="KW-0808">Transferase</keyword>
<evidence type="ECO:0000313" key="15">
    <source>
        <dbReference type="EMBL" id="KAH3734014.1"/>
    </source>
</evidence>
<dbReference type="PANTHER" id="PTHR12497">
    <property type="entry name" value="TAZ PROTEIN TAFAZZIN"/>
    <property type="match status" value="1"/>
</dbReference>
<evidence type="ECO:0000256" key="3">
    <source>
        <dbReference type="ARBA" id="ARBA00022679"/>
    </source>
</evidence>
<evidence type="ECO:0000256" key="12">
    <source>
        <dbReference type="ARBA" id="ARBA00049543"/>
    </source>
</evidence>
<dbReference type="EMBL" id="JAIWYP010000011">
    <property type="protein sequence ID" value="KAH3734014.1"/>
    <property type="molecule type" value="Genomic_DNA"/>
</dbReference>
<comment type="similarity">
    <text evidence="2 13">Belongs to the taffazin family.</text>
</comment>
<dbReference type="PANTHER" id="PTHR12497:SF0">
    <property type="entry name" value="TAFAZZIN"/>
    <property type="match status" value="1"/>
</dbReference>
<evidence type="ECO:0000256" key="8">
    <source>
        <dbReference type="ARBA" id="ARBA00023136"/>
    </source>
</evidence>
<evidence type="ECO:0000256" key="13">
    <source>
        <dbReference type="RuleBase" id="RU365062"/>
    </source>
</evidence>
<dbReference type="GO" id="GO:0035965">
    <property type="term" value="P:cardiolipin acyl-chain remodeling"/>
    <property type="evidence" value="ECO:0007669"/>
    <property type="project" value="TreeGrafter"/>
</dbReference>
<dbReference type="SUPFAM" id="SSF69593">
    <property type="entry name" value="Glycerol-3-phosphate (1)-acyltransferase"/>
    <property type="match status" value="1"/>
</dbReference>
<proteinExistence type="inferred from homology"/>
<evidence type="ECO:0000313" key="16">
    <source>
        <dbReference type="Proteomes" id="UP000828390"/>
    </source>
</evidence>
<dbReference type="GO" id="GO:0047184">
    <property type="term" value="F:1-acylglycerophosphocholine O-acyltransferase activity"/>
    <property type="evidence" value="ECO:0007669"/>
    <property type="project" value="TreeGrafter"/>
</dbReference>
<dbReference type="Pfam" id="PF01553">
    <property type="entry name" value="Acyltransferase"/>
    <property type="match status" value="1"/>
</dbReference>
<feature type="domain" description="Phospholipid/glycerol acyltransferase" evidence="14">
    <location>
        <begin position="1"/>
        <end position="51"/>
    </location>
</feature>
<evidence type="ECO:0000256" key="5">
    <source>
        <dbReference type="ARBA" id="ARBA00022792"/>
    </source>
</evidence>
<keyword evidence="5" id="KW-0999">Mitochondrion inner membrane</keyword>
<evidence type="ECO:0000256" key="1">
    <source>
        <dbReference type="ARBA" id="ARBA00004137"/>
    </source>
</evidence>
<dbReference type="GO" id="GO:0005743">
    <property type="term" value="C:mitochondrial inner membrane"/>
    <property type="evidence" value="ECO:0007669"/>
    <property type="project" value="UniProtKB-SubCell"/>
</dbReference>
<evidence type="ECO:0000256" key="7">
    <source>
        <dbReference type="ARBA" id="ARBA00023128"/>
    </source>
</evidence>
<keyword evidence="7" id="KW-0496">Mitochondrion</keyword>
<gene>
    <name evidence="15" type="ORF">DPMN_040453</name>
</gene>
<accession>A0A9D4CXQ8</accession>
<evidence type="ECO:0000256" key="9">
    <source>
        <dbReference type="ARBA" id="ARBA00023315"/>
    </source>
</evidence>
<evidence type="ECO:0000256" key="2">
    <source>
        <dbReference type="ARBA" id="ARBA00010524"/>
    </source>
</evidence>
<evidence type="ECO:0000256" key="4">
    <source>
        <dbReference type="ARBA" id="ARBA00022787"/>
    </source>
</evidence>
<dbReference type="GO" id="GO:0005741">
    <property type="term" value="C:mitochondrial outer membrane"/>
    <property type="evidence" value="ECO:0007669"/>
    <property type="project" value="UniProtKB-SubCell"/>
</dbReference>
<dbReference type="AlphaFoldDB" id="A0A9D4CXQ8"/>
<evidence type="ECO:0000256" key="10">
    <source>
        <dbReference type="ARBA" id="ARBA00024323"/>
    </source>
</evidence>
<organism evidence="15 16">
    <name type="scientific">Dreissena polymorpha</name>
    <name type="common">Zebra mussel</name>
    <name type="synonym">Mytilus polymorpha</name>
    <dbReference type="NCBI Taxonomy" id="45954"/>
    <lineage>
        <taxon>Eukaryota</taxon>
        <taxon>Metazoa</taxon>
        <taxon>Spiralia</taxon>
        <taxon>Lophotrochozoa</taxon>
        <taxon>Mollusca</taxon>
        <taxon>Bivalvia</taxon>
        <taxon>Autobranchia</taxon>
        <taxon>Heteroconchia</taxon>
        <taxon>Euheterodonta</taxon>
        <taxon>Imparidentia</taxon>
        <taxon>Neoheterodontei</taxon>
        <taxon>Myida</taxon>
        <taxon>Dreissenoidea</taxon>
        <taxon>Dreissenidae</taxon>
        <taxon>Dreissena</taxon>
    </lineage>
</organism>
<evidence type="ECO:0000259" key="14">
    <source>
        <dbReference type="Pfam" id="PF01553"/>
    </source>
</evidence>
<keyword evidence="6" id="KW-0443">Lipid metabolism</keyword>
<evidence type="ECO:0000256" key="6">
    <source>
        <dbReference type="ARBA" id="ARBA00023098"/>
    </source>
</evidence>
<reference evidence="15" key="1">
    <citation type="journal article" date="2019" name="bioRxiv">
        <title>The Genome of the Zebra Mussel, Dreissena polymorpha: A Resource for Invasive Species Research.</title>
        <authorList>
            <person name="McCartney M.A."/>
            <person name="Auch B."/>
            <person name="Kono T."/>
            <person name="Mallez S."/>
            <person name="Zhang Y."/>
            <person name="Obille A."/>
            <person name="Becker A."/>
            <person name="Abrahante J.E."/>
            <person name="Garbe J."/>
            <person name="Badalamenti J.P."/>
            <person name="Herman A."/>
            <person name="Mangelson H."/>
            <person name="Liachko I."/>
            <person name="Sullivan S."/>
            <person name="Sone E.D."/>
            <person name="Koren S."/>
            <person name="Silverstein K.A.T."/>
            <person name="Beckman K.B."/>
            <person name="Gohl D.M."/>
        </authorList>
    </citation>
    <scope>NUCLEOTIDE SEQUENCE</scope>
    <source>
        <strain evidence="15">Duluth1</strain>
        <tissue evidence="15">Whole animal</tissue>
    </source>
</reference>
<name>A0A9D4CXQ8_DREPO</name>
<dbReference type="PRINTS" id="PR00979">
    <property type="entry name" value="TAFAZZIN"/>
</dbReference>
<keyword evidence="16" id="KW-1185">Reference proteome</keyword>
<reference evidence="15" key="2">
    <citation type="submission" date="2020-11" db="EMBL/GenBank/DDBJ databases">
        <authorList>
            <person name="McCartney M.A."/>
            <person name="Auch B."/>
            <person name="Kono T."/>
            <person name="Mallez S."/>
            <person name="Becker A."/>
            <person name="Gohl D.M."/>
            <person name="Silverstein K.A.T."/>
            <person name="Koren S."/>
            <person name="Bechman K.B."/>
            <person name="Herman A."/>
            <person name="Abrahante J.E."/>
            <person name="Garbe J."/>
        </authorList>
    </citation>
    <scope>NUCLEOTIDE SEQUENCE</scope>
    <source>
        <strain evidence="15">Duluth1</strain>
        <tissue evidence="15">Whole animal</tissue>
    </source>
</reference>
<protein>
    <recommendedName>
        <fullName evidence="13">Tafazzin family protein</fullName>
    </recommendedName>
</protein>
<comment type="caution">
    <text evidence="15">The sequence shown here is derived from an EMBL/GenBank/DDBJ whole genome shotgun (WGS) entry which is preliminary data.</text>
</comment>
<comment type="catalytic activity">
    <reaction evidence="12">
        <text>1,2-di-(9Z-octadecenoyl)-sn-glycero-3-phosphocholine + 1-hexadecanoyl-sn-glycero-3-phosphocholine = 1-hexadecanoyl-2-(9Z-octadecenoyl)-sn-glycero-3-phosphocholine + 1-(9Z-octadecenoyl)-sn-glycero-3-phosphocholine</text>
        <dbReference type="Rhea" id="RHEA:43816"/>
        <dbReference type="ChEBI" id="CHEBI:28610"/>
        <dbReference type="ChEBI" id="CHEBI:72998"/>
        <dbReference type="ChEBI" id="CHEBI:73001"/>
        <dbReference type="ChEBI" id="CHEBI:74669"/>
    </reaction>
    <physiologicalReaction direction="left-to-right" evidence="12">
        <dbReference type="Rhea" id="RHEA:43817"/>
    </physiologicalReaction>
    <physiologicalReaction direction="right-to-left" evidence="12">
        <dbReference type="Rhea" id="RHEA:43818"/>
    </physiologicalReaction>
</comment>
<dbReference type="GO" id="GO:0007007">
    <property type="term" value="P:inner mitochondrial membrane organization"/>
    <property type="evidence" value="ECO:0007669"/>
    <property type="project" value="TreeGrafter"/>
</dbReference>
<sequence>MDFCAERLSVGEWVHIFPEGKINMEHKYLRLKWGVGRLVADSAVSPLVLPYWHVGMDDIWPNKAPDYPRTGKEGK</sequence>
<evidence type="ECO:0000256" key="11">
    <source>
        <dbReference type="ARBA" id="ARBA00047906"/>
    </source>
</evidence>
<keyword evidence="4" id="KW-1000">Mitochondrion outer membrane</keyword>
<dbReference type="InterPro" id="IPR000872">
    <property type="entry name" value="Tafazzin"/>
</dbReference>